<feature type="chain" id="PRO_5045246284" evidence="3">
    <location>
        <begin position="24"/>
        <end position="403"/>
    </location>
</feature>
<name>A0ABR7C6G2_9BACE</name>
<comment type="caution">
    <text evidence="5">The sequence shown here is derived from an EMBL/GenBank/DDBJ whole genome shotgun (WGS) entry which is preliminary data.</text>
</comment>
<organism evidence="5 6">
    <name type="scientific">Bacteroides difficilis</name>
    <dbReference type="NCBI Taxonomy" id="2763021"/>
    <lineage>
        <taxon>Bacteria</taxon>
        <taxon>Pseudomonadati</taxon>
        <taxon>Bacteroidota</taxon>
        <taxon>Bacteroidia</taxon>
        <taxon>Bacteroidales</taxon>
        <taxon>Bacteroidaceae</taxon>
        <taxon>Bacteroides</taxon>
    </lineage>
</organism>
<evidence type="ECO:0000256" key="2">
    <source>
        <dbReference type="ARBA" id="ARBA00023239"/>
    </source>
</evidence>
<keyword evidence="6" id="KW-1185">Reference proteome</keyword>
<accession>A0ABR7C6G2</accession>
<dbReference type="RefSeq" id="WP_186966189.1">
    <property type="nucleotide sequence ID" value="NZ_JACOOE010000001.1"/>
</dbReference>
<dbReference type="Pfam" id="PF05426">
    <property type="entry name" value="Alginate_lyase"/>
    <property type="match status" value="1"/>
</dbReference>
<evidence type="ECO:0000313" key="5">
    <source>
        <dbReference type="EMBL" id="MBC5603387.1"/>
    </source>
</evidence>
<gene>
    <name evidence="5" type="ORF">H8S67_01680</name>
</gene>
<reference evidence="5 6" key="1">
    <citation type="submission" date="2020-08" db="EMBL/GenBank/DDBJ databases">
        <title>Genome public.</title>
        <authorList>
            <person name="Liu C."/>
            <person name="Sun Q."/>
        </authorList>
    </citation>
    <scope>NUCLEOTIDE SEQUENCE [LARGE SCALE GENOMIC DNA]</scope>
    <source>
        <strain evidence="5 6">M27</strain>
    </source>
</reference>
<feature type="domain" description="Alginate lyase" evidence="4">
    <location>
        <begin position="69"/>
        <end position="346"/>
    </location>
</feature>
<dbReference type="SUPFAM" id="SSF48230">
    <property type="entry name" value="Chondroitin AC/alginate lyase"/>
    <property type="match status" value="1"/>
</dbReference>
<proteinExistence type="predicted"/>
<evidence type="ECO:0000259" key="4">
    <source>
        <dbReference type="Pfam" id="PF05426"/>
    </source>
</evidence>
<keyword evidence="1 3" id="KW-0732">Signal</keyword>
<feature type="signal peptide" evidence="3">
    <location>
        <begin position="1"/>
        <end position="23"/>
    </location>
</feature>
<evidence type="ECO:0000256" key="3">
    <source>
        <dbReference type="SAM" id="SignalP"/>
    </source>
</evidence>
<evidence type="ECO:0000256" key="1">
    <source>
        <dbReference type="ARBA" id="ARBA00022729"/>
    </source>
</evidence>
<dbReference type="Gene3D" id="1.50.10.100">
    <property type="entry name" value="Chondroitin AC/alginate lyase"/>
    <property type="match status" value="1"/>
</dbReference>
<dbReference type="Proteomes" id="UP000600600">
    <property type="component" value="Unassembled WGS sequence"/>
</dbReference>
<dbReference type="GO" id="GO:0016829">
    <property type="term" value="F:lyase activity"/>
    <property type="evidence" value="ECO:0007669"/>
    <property type="project" value="UniProtKB-KW"/>
</dbReference>
<sequence>MKNSIRLLIAVFFLLSGAGKTTAQVPATRVYDGEKLAKVKARMQEKEYAPAIARLMSDADKALKNKPVSVMDKDMVPGSGDKHDYMSMGPYWWPDPTKPDGLPYIRKDGVRNPNATSDRTNIGKTISNILTLGTAYYFSGNEKYAAKAAEFTRVWFLNPATRMNPNMNYGQMIPGRNGGKGRGFGMIDAYAFIEVLDVVEMMSTSTSFTKADREGLKNWFKEYLKWIQTSSVANEERTAKNNHGLAFDVQQTVYALFTGDSALARKTISEFAEKRLFPQIEPDGKQPRELARTTGFGYTNFNLIHMMDMCAVCRNLGIDIYNSTSKDGRNITKALEYMASFVGKPQSEFPYQQIKGWDKEQQTSCWILRRASFYDKKSGWEAISEKYMNTPKTDRRYLLYSLE</sequence>
<dbReference type="InterPro" id="IPR008397">
    <property type="entry name" value="Alginate_lyase_dom"/>
</dbReference>
<protein>
    <submittedName>
        <fullName evidence="5">Alginate lyase family protein</fullName>
    </submittedName>
</protein>
<evidence type="ECO:0000313" key="6">
    <source>
        <dbReference type="Proteomes" id="UP000600600"/>
    </source>
</evidence>
<dbReference type="InterPro" id="IPR008929">
    <property type="entry name" value="Chondroitin_lyas"/>
</dbReference>
<keyword evidence="2 5" id="KW-0456">Lyase</keyword>
<dbReference type="EMBL" id="JACOOE010000001">
    <property type="protein sequence ID" value="MBC5603387.1"/>
    <property type="molecule type" value="Genomic_DNA"/>
</dbReference>